<reference evidence="2" key="1">
    <citation type="submission" date="2023-06" db="EMBL/GenBank/DDBJ databases">
        <title>Genome-scale phylogeny and comparative genomics of the fungal order Sordariales.</title>
        <authorList>
            <consortium name="Lawrence Berkeley National Laboratory"/>
            <person name="Hensen N."/>
            <person name="Bonometti L."/>
            <person name="Westerberg I."/>
            <person name="Brannstrom I.O."/>
            <person name="Guillou S."/>
            <person name="Cros-Aarteil S."/>
            <person name="Calhoun S."/>
            <person name="Haridas S."/>
            <person name="Kuo A."/>
            <person name="Mondo S."/>
            <person name="Pangilinan J."/>
            <person name="Riley R."/>
            <person name="LaButti K."/>
            <person name="Andreopoulos B."/>
            <person name="Lipzen A."/>
            <person name="Chen C."/>
            <person name="Yanf M."/>
            <person name="Daum C."/>
            <person name="Ng V."/>
            <person name="Clum A."/>
            <person name="Steindorff A."/>
            <person name="Ohm R."/>
            <person name="Martin F."/>
            <person name="Silar P."/>
            <person name="Natvig D."/>
            <person name="Lalanne C."/>
            <person name="Gautier V."/>
            <person name="Ament-velasquez S.L."/>
            <person name="Kruys A."/>
            <person name="Hutchinson M.I."/>
            <person name="Powell A.J."/>
            <person name="Barry K."/>
            <person name="Miller A.N."/>
            <person name="Grigoriev I.V."/>
            <person name="Debuchy R."/>
            <person name="Gladieux P."/>
            <person name="Thoren M.H."/>
            <person name="Johannesson H."/>
        </authorList>
    </citation>
    <scope>NUCLEOTIDE SEQUENCE</scope>
    <source>
        <strain evidence="2">SMH3391-2</strain>
    </source>
</reference>
<dbReference type="Proteomes" id="UP001174934">
    <property type="component" value="Unassembled WGS sequence"/>
</dbReference>
<evidence type="ECO:0000313" key="3">
    <source>
        <dbReference type="Proteomes" id="UP001174934"/>
    </source>
</evidence>
<proteinExistence type="predicted"/>
<organism evidence="2 3">
    <name type="scientific">Bombardia bombarda</name>
    <dbReference type="NCBI Taxonomy" id="252184"/>
    <lineage>
        <taxon>Eukaryota</taxon>
        <taxon>Fungi</taxon>
        <taxon>Dikarya</taxon>
        <taxon>Ascomycota</taxon>
        <taxon>Pezizomycotina</taxon>
        <taxon>Sordariomycetes</taxon>
        <taxon>Sordariomycetidae</taxon>
        <taxon>Sordariales</taxon>
        <taxon>Lasiosphaeriaceae</taxon>
        <taxon>Bombardia</taxon>
    </lineage>
</organism>
<comment type="caution">
    <text evidence="2">The sequence shown here is derived from an EMBL/GenBank/DDBJ whole genome shotgun (WGS) entry which is preliminary data.</text>
</comment>
<keyword evidence="3" id="KW-1185">Reference proteome</keyword>
<evidence type="ECO:0000256" key="1">
    <source>
        <dbReference type="SAM" id="MobiDB-lite"/>
    </source>
</evidence>
<feature type="region of interest" description="Disordered" evidence="1">
    <location>
        <begin position="55"/>
        <end position="75"/>
    </location>
</feature>
<dbReference type="AlphaFoldDB" id="A0AA39XAK3"/>
<gene>
    <name evidence="2" type="ORF">B0T17DRAFT_506680</name>
</gene>
<accession>A0AA39XAK3</accession>
<evidence type="ECO:0000313" key="2">
    <source>
        <dbReference type="EMBL" id="KAK0630190.1"/>
    </source>
</evidence>
<protein>
    <submittedName>
        <fullName evidence="2">Uncharacterized protein</fullName>
    </submittedName>
</protein>
<dbReference type="PROSITE" id="PS51257">
    <property type="entry name" value="PROKAR_LIPOPROTEIN"/>
    <property type="match status" value="1"/>
</dbReference>
<name>A0AA39XAK3_9PEZI</name>
<dbReference type="EMBL" id="JAULSR010000002">
    <property type="protein sequence ID" value="KAK0630190.1"/>
    <property type="molecule type" value="Genomic_DNA"/>
</dbReference>
<sequence>MGKDNLGSSQTGQGCGQLPGLAGPELVPDMPGCRQYLARALATRSWLSRPPQITARDARHLGQGSPVNNTAGPWSGRHGVPCTVPVWAPAACTARCTAPASETMMPYGACSMEQARRPGPGKAEAVVQSSKAPRIEFSHRPLVCHKCTFLLRPAMPKVRRNPSFTYQYLSEKKEVDMLVRLSRNNYHGEWRSVEERNGMNLSVATPQYVCQEGHTSLGHQSRPHPVAQGRQCFLSQERADNGRSSSPRRRNFSVKVLQLLRCTHRNSQGYSFPAPHRTQVVGEIDWGRVRRDSTGSFSFGESTGSDSQVELLHFTVRAPWHFLNKGRLQAVRVSEV</sequence>